<organism evidence="2 3">
    <name type="scientific">Streptococcus gallolyticus</name>
    <dbReference type="NCBI Taxonomy" id="315405"/>
    <lineage>
        <taxon>Bacteria</taxon>
        <taxon>Bacillati</taxon>
        <taxon>Bacillota</taxon>
        <taxon>Bacilli</taxon>
        <taxon>Lactobacillales</taxon>
        <taxon>Streptococcaceae</taxon>
        <taxon>Streptococcus</taxon>
    </lineage>
</organism>
<reference evidence="2 3" key="1">
    <citation type="journal article" date="2018" name="Sci. Rep.">
        <title>Network-guided genomic and metagenomic analysis of the faecal microbiota of the critically endangered kakapo.</title>
        <authorList>
            <person name="Waite D.W."/>
            <person name="Dsouza M."/>
            <person name="Sekiguchi Y."/>
            <person name="Hugenholtz P."/>
            <person name="Taylor M.W."/>
        </authorList>
    </citation>
    <scope>NUCLEOTIDE SEQUENCE [LARGE SCALE GENOMIC DNA]</scope>
    <source>
        <strain evidence="2 3">BI02</strain>
    </source>
</reference>
<name>A0A368UEC4_9STRE</name>
<dbReference type="AlphaFoldDB" id="A0A368UEC4"/>
<sequence length="87" mass="9654">MERALFPIGAYGNYCGKGNNGWSVAPIDELDSACREYDKCFKGFTKDNRSCNKAFLTRLAPIIQKNNVSTTKGAYALAAFKLFSNFI</sequence>
<dbReference type="GO" id="GO:0004623">
    <property type="term" value="F:phospholipase A2 activity"/>
    <property type="evidence" value="ECO:0007669"/>
    <property type="project" value="InterPro"/>
</dbReference>
<dbReference type="GO" id="GO:0050482">
    <property type="term" value="P:arachidonate secretion"/>
    <property type="evidence" value="ECO:0007669"/>
    <property type="project" value="InterPro"/>
</dbReference>
<evidence type="ECO:0000313" key="3">
    <source>
        <dbReference type="Proteomes" id="UP000253215"/>
    </source>
</evidence>
<dbReference type="Pfam" id="PF00068">
    <property type="entry name" value="Phospholip_A2_1"/>
    <property type="match status" value="1"/>
</dbReference>
<proteinExistence type="predicted"/>
<accession>A0A368UEC4</accession>
<evidence type="ECO:0000259" key="1">
    <source>
        <dbReference type="Pfam" id="PF00068"/>
    </source>
</evidence>
<dbReference type="InterPro" id="IPR036444">
    <property type="entry name" value="PLipase_A2_dom_sf"/>
</dbReference>
<dbReference type="InterPro" id="IPR016090">
    <property type="entry name" value="PLA2-like_dom"/>
</dbReference>
<dbReference type="Gene3D" id="1.20.90.10">
    <property type="entry name" value="Phospholipase A2 domain"/>
    <property type="match status" value="1"/>
</dbReference>
<protein>
    <recommendedName>
        <fullName evidence="1">Phospholipase A2-like central domain-containing protein</fullName>
    </recommendedName>
</protein>
<evidence type="ECO:0000313" key="2">
    <source>
        <dbReference type="EMBL" id="RCW17299.1"/>
    </source>
</evidence>
<dbReference type="EMBL" id="NETH01000013">
    <property type="protein sequence ID" value="RCW17299.1"/>
    <property type="molecule type" value="Genomic_DNA"/>
</dbReference>
<dbReference type="SUPFAM" id="SSF48619">
    <property type="entry name" value="Phospholipase A2, PLA2"/>
    <property type="match status" value="1"/>
</dbReference>
<gene>
    <name evidence="2" type="ORF">CAC02_04005</name>
</gene>
<dbReference type="GO" id="GO:0006644">
    <property type="term" value="P:phospholipid metabolic process"/>
    <property type="evidence" value="ECO:0007669"/>
    <property type="project" value="InterPro"/>
</dbReference>
<feature type="domain" description="Phospholipase A2-like central" evidence="1">
    <location>
        <begin position="5"/>
        <end position="71"/>
    </location>
</feature>
<dbReference type="Proteomes" id="UP000253215">
    <property type="component" value="Unassembled WGS sequence"/>
</dbReference>
<comment type="caution">
    <text evidence="2">The sequence shown here is derived from an EMBL/GenBank/DDBJ whole genome shotgun (WGS) entry which is preliminary data.</text>
</comment>